<dbReference type="PANTHER" id="PTHR33116">
    <property type="entry name" value="REVERSE TRANSCRIPTASE ZINC-BINDING DOMAIN-CONTAINING PROTEIN-RELATED-RELATED"/>
    <property type="match status" value="1"/>
</dbReference>
<sequence length="794" mass="91254">MLKADITKAFDKLEWAFLYETMKYLNVPTTIADLMMYAFRHAKVTIQVNREGDGFINPTRGLRQGCPMSPYCFIMVMEMLTRQMQLARSRDLIRGVQLAPQCPTLTHVVYADDLILLGEADDWETRHTGRVMQQFGDVSGLIINPTKSKLWFSRRCTNQQIQMVMSTFKAAKAGSEEKYLGALISGRNSAKQTGLMLLEKLKAKLTGWRANMLSHAGRLVLIKAVLMSIPVYYMSLEVLPIGLIRQMESLIAKFFWGKVDKDRYLTFISWGRICQPIEKGGLGVRQLKVFGDALFMKLVWALMSNENKIWVQVCRGKYFNNLGFWRAVQVSGTSQLWRQTVKMRDFFKQRVSWQLANGEGVEVLSQPWYPQWSVAPNASRADRRVKVAELFNAESNAWKKDDISALLGDEAVGHIEQHVQAPKMIPGMKDQLVWDYIKSGNYTVKEGYNCVISGMQVQGGDVQWRYIWSWKMIVPKVRLFIWRLMTNTLPIAQNLNTRIHAISPMCQRCNQENEFATHCFFFCHGSRMVWFRGELGLRTHDLPINMVEAVQQLTQGMNEENIATFCYTLWEIWLARNEAVLQHKPFQPIAVCMKVVAWKKRVNVEDTVAVPMSRREVPHEYLRNGWQIIVDASWDTSHKSGIAFLVYHAGMLQWMVMKSLQAQDPFQAEAIGLQEVMTWIKWQTQQFGPLQAHIFSDCMNLIDAVQEGNIDELPSWRAVPIVAEIINEVQHMGSDIMLQHVRREAVRPAHDMANKARRSGTNYQGMPAACLMCEHGIGMQIEDRFFQQVQEAPP</sequence>
<dbReference type="CDD" id="cd06222">
    <property type="entry name" value="RNase_H_like"/>
    <property type="match status" value="1"/>
</dbReference>
<evidence type="ECO:0000313" key="2">
    <source>
        <dbReference type="EMBL" id="KAJ3687049.1"/>
    </source>
</evidence>
<dbReference type="InterPro" id="IPR026960">
    <property type="entry name" value="RVT-Znf"/>
</dbReference>
<evidence type="ECO:0000313" key="3">
    <source>
        <dbReference type="Proteomes" id="UP001210211"/>
    </source>
</evidence>
<evidence type="ECO:0000259" key="1">
    <source>
        <dbReference type="PROSITE" id="PS50878"/>
    </source>
</evidence>
<dbReference type="Gene3D" id="3.30.420.10">
    <property type="entry name" value="Ribonuclease H-like superfamily/Ribonuclease H"/>
    <property type="match status" value="1"/>
</dbReference>
<feature type="domain" description="Reverse transcriptase" evidence="1">
    <location>
        <begin position="1"/>
        <end position="184"/>
    </location>
</feature>
<dbReference type="SUPFAM" id="SSF56672">
    <property type="entry name" value="DNA/RNA polymerases"/>
    <property type="match status" value="1"/>
</dbReference>
<reference evidence="2 3" key="1">
    <citation type="journal article" date="2022" name="Cell">
        <title>Repeat-based holocentromeres influence genome architecture and karyotype evolution.</title>
        <authorList>
            <person name="Hofstatter P.G."/>
            <person name="Thangavel G."/>
            <person name="Lux T."/>
            <person name="Neumann P."/>
            <person name="Vondrak T."/>
            <person name="Novak P."/>
            <person name="Zhang M."/>
            <person name="Costa L."/>
            <person name="Castellani M."/>
            <person name="Scott A."/>
            <person name="Toegelov H."/>
            <person name="Fuchs J."/>
            <person name="Mata-Sucre Y."/>
            <person name="Dias Y."/>
            <person name="Vanzela A.L.L."/>
            <person name="Huettel B."/>
            <person name="Almeida C.C.S."/>
            <person name="Simkova H."/>
            <person name="Souza G."/>
            <person name="Pedrosa-Harand A."/>
            <person name="Macas J."/>
            <person name="Mayer K.F.X."/>
            <person name="Houben A."/>
            <person name="Marques A."/>
        </authorList>
    </citation>
    <scope>NUCLEOTIDE SEQUENCE [LARGE SCALE GENOMIC DNA]</scope>
    <source>
        <strain evidence="2">RhyTen1mFocal</strain>
    </source>
</reference>
<dbReference type="InterPro" id="IPR036397">
    <property type="entry name" value="RNaseH_sf"/>
</dbReference>
<comment type="caution">
    <text evidence="2">The sequence shown here is derived from an EMBL/GenBank/DDBJ whole genome shotgun (WGS) entry which is preliminary data.</text>
</comment>
<proteinExistence type="predicted"/>
<protein>
    <recommendedName>
        <fullName evidence="1">Reverse transcriptase domain-containing protein</fullName>
    </recommendedName>
</protein>
<name>A0AAD6EJV6_9POAL</name>
<dbReference type="EMBL" id="JAMRDG010000002">
    <property type="protein sequence ID" value="KAJ3687049.1"/>
    <property type="molecule type" value="Genomic_DNA"/>
</dbReference>
<dbReference type="InterPro" id="IPR000477">
    <property type="entry name" value="RT_dom"/>
</dbReference>
<gene>
    <name evidence="2" type="ORF">LUZ61_016213</name>
</gene>
<dbReference type="AlphaFoldDB" id="A0AAD6EJV6"/>
<accession>A0AAD6EJV6</accession>
<dbReference type="Proteomes" id="UP001210211">
    <property type="component" value="Unassembled WGS sequence"/>
</dbReference>
<dbReference type="InterPro" id="IPR044730">
    <property type="entry name" value="RNase_H-like_dom_plant"/>
</dbReference>
<dbReference type="Pfam" id="PF00078">
    <property type="entry name" value="RVT_1"/>
    <property type="match status" value="1"/>
</dbReference>
<dbReference type="SUPFAM" id="SSF53098">
    <property type="entry name" value="Ribonuclease H-like"/>
    <property type="match status" value="1"/>
</dbReference>
<organism evidence="2 3">
    <name type="scientific">Rhynchospora tenuis</name>
    <dbReference type="NCBI Taxonomy" id="198213"/>
    <lineage>
        <taxon>Eukaryota</taxon>
        <taxon>Viridiplantae</taxon>
        <taxon>Streptophyta</taxon>
        <taxon>Embryophyta</taxon>
        <taxon>Tracheophyta</taxon>
        <taxon>Spermatophyta</taxon>
        <taxon>Magnoliopsida</taxon>
        <taxon>Liliopsida</taxon>
        <taxon>Poales</taxon>
        <taxon>Cyperaceae</taxon>
        <taxon>Cyperoideae</taxon>
        <taxon>Rhynchosporeae</taxon>
        <taxon>Rhynchospora</taxon>
    </lineage>
</organism>
<dbReference type="InterPro" id="IPR043502">
    <property type="entry name" value="DNA/RNA_pol_sf"/>
</dbReference>
<dbReference type="Pfam" id="PF13966">
    <property type="entry name" value="zf-RVT"/>
    <property type="match status" value="1"/>
</dbReference>
<dbReference type="PANTHER" id="PTHR33116:SF78">
    <property type="entry name" value="OS12G0587133 PROTEIN"/>
    <property type="match status" value="1"/>
</dbReference>
<dbReference type="InterPro" id="IPR012337">
    <property type="entry name" value="RNaseH-like_sf"/>
</dbReference>
<dbReference type="PROSITE" id="PS50878">
    <property type="entry name" value="RT_POL"/>
    <property type="match status" value="1"/>
</dbReference>
<keyword evidence="3" id="KW-1185">Reference proteome</keyword>
<dbReference type="GO" id="GO:0003676">
    <property type="term" value="F:nucleic acid binding"/>
    <property type="evidence" value="ECO:0007669"/>
    <property type="project" value="InterPro"/>
</dbReference>